<keyword evidence="2" id="KW-0802">TPR repeat</keyword>
<dbReference type="EMBL" id="WOFE01000001">
    <property type="protein sequence ID" value="MBM5570695.1"/>
    <property type="molecule type" value="Genomic_DNA"/>
</dbReference>
<comment type="caution">
    <text evidence="5">The sequence shown here is derived from an EMBL/GenBank/DDBJ whole genome shotgun (WGS) entry which is preliminary data.</text>
</comment>
<comment type="subcellular location">
    <subcellularLocation>
        <location evidence="2">Cell inner membrane</location>
        <topology evidence="2">Single-pass membrane protein</topology>
        <orientation evidence="2">Cytoplasmic side</orientation>
    </subcellularLocation>
</comment>
<organism evidence="5 6">
    <name type="scientific">Deefgea chitinilytica</name>
    <dbReference type="NCBI Taxonomy" id="570276"/>
    <lineage>
        <taxon>Bacteria</taxon>
        <taxon>Pseudomonadati</taxon>
        <taxon>Pseudomonadota</taxon>
        <taxon>Betaproteobacteria</taxon>
        <taxon>Neisseriales</taxon>
        <taxon>Chitinibacteraceae</taxon>
        <taxon>Deefgea</taxon>
    </lineage>
</organism>
<feature type="binding site" evidence="2">
    <location>
        <position position="356"/>
    </location>
    <ligand>
        <name>Fe cation</name>
        <dbReference type="ChEBI" id="CHEBI:24875"/>
    </ligand>
</feature>
<keyword evidence="6" id="KW-1185">Reference proteome</keyword>
<comment type="similarity">
    <text evidence="2">Belongs to the LapB family.</text>
</comment>
<dbReference type="Pfam" id="PF13432">
    <property type="entry name" value="TPR_16"/>
    <property type="match status" value="1"/>
</dbReference>
<dbReference type="NCBIfam" id="NF008755">
    <property type="entry name" value="PRK11788.1-3"/>
    <property type="match status" value="1"/>
</dbReference>
<name>A0ABS2C967_9NEIS</name>
<keyword evidence="2 3" id="KW-0472">Membrane</keyword>
<feature type="transmembrane region" description="Helical" evidence="3">
    <location>
        <begin position="6"/>
        <end position="23"/>
    </location>
</feature>
<evidence type="ECO:0000256" key="1">
    <source>
        <dbReference type="ARBA" id="ARBA00022723"/>
    </source>
</evidence>
<keyword evidence="2" id="KW-0997">Cell inner membrane</keyword>
<evidence type="ECO:0000259" key="4">
    <source>
        <dbReference type="Pfam" id="PF18073"/>
    </source>
</evidence>
<dbReference type="RefSeq" id="WP_203569976.1">
    <property type="nucleotide sequence ID" value="NZ_WOFE01000001.1"/>
</dbReference>
<dbReference type="Proteomes" id="UP001195660">
    <property type="component" value="Unassembled WGS sequence"/>
</dbReference>
<proteinExistence type="inferred from homology"/>
<dbReference type="InterPro" id="IPR019734">
    <property type="entry name" value="TPR_rpt"/>
</dbReference>
<reference evidence="5 6" key="1">
    <citation type="submission" date="2019-11" db="EMBL/GenBank/DDBJ databases">
        <title>Novel Deefgea species.</title>
        <authorList>
            <person name="Han J.-H."/>
        </authorList>
    </citation>
    <scope>NUCLEOTIDE SEQUENCE [LARGE SCALE GENOMIC DNA]</scope>
    <source>
        <strain evidence="5 6">LMG 24817</strain>
    </source>
</reference>
<gene>
    <name evidence="2 5" type="primary">lapB</name>
    <name evidence="5" type="ORF">GM173_03770</name>
</gene>
<feature type="binding site" evidence="2">
    <location>
        <position position="359"/>
    </location>
    <ligand>
        <name>Fe cation</name>
        <dbReference type="ChEBI" id="CHEBI:24875"/>
    </ligand>
</feature>
<evidence type="ECO:0000313" key="6">
    <source>
        <dbReference type="Proteomes" id="UP001195660"/>
    </source>
</evidence>
<keyword evidence="2 3" id="KW-0812">Transmembrane</keyword>
<feature type="binding site" evidence="2">
    <location>
        <position position="373"/>
    </location>
    <ligand>
        <name>Fe cation</name>
        <dbReference type="ChEBI" id="CHEBI:24875"/>
    </ligand>
</feature>
<dbReference type="Pfam" id="PF18073">
    <property type="entry name" value="Zn_ribbon_LapB"/>
    <property type="match status" value="1"/>
</dbReference>
<dbReference type="Gene3D" id="1.25.40.10">
    <property type="entry name" value="Tetratricopeptide repeat domain"/>
    <property type="match status" value="2"/>
</dbReference>
<protein>
    <recommendedName>
        <fullName evidence="2">Lipopolysaccharide assembly protein B</fullName>
    </recommendedName>
</protein>
<keyword evidence="2" id="KW-1003">Cell membrane</keyword>
<dbReference type="SMART" id="SM00028">
    <property type="entry name" value="TPR"/>
    <property type="match status" value="3"/>
</dbReference>
<dbReference type="InterPro" id="IPR041166">
    <property type="entry name" value="Rubredoxin_2"/>
</dbReference>
<dbReference type="InterPro" id="IPR030865">
    <property type="entry name" value="LapB"/>
</dbReference>
<dbReference type="InterPro" id="IPR011990">
    <property type="entry name" value="TPR-like_helical_dom_sf"/>
</dbReference>
<sequence>MIEIQFWWLAILPVFFGLGWLAARVDIKHVIAESHSLPLSYFKAVNHLLAGDTNKAIDLYIDIAKKHSETIELQATLGQLFRRRGELERAIRMHQKILSRRELDANQKQQIQLELAIDFIKAGLFDRAETILHDLANTDSARLARKELLAIYQQEHEWQKAIATAELLRDESHSYQLEIAQFYCELAAESLIRGHHDKASNELELALKEHRQCARARLMLGEIAFEKADYDLAIEHWLKIATHDVHYLALAARFILNAYREKGQLNEGINLLIRFVQQNPELDAVDLIYEQLLANSGVDAAYDFVRERLRENPSMPGLRKLLEAHLLVAPDEQKVELEIISKLLHDNTRTYSMYYCNECGFKTRQYFWHCPGCNQWESYAPIRGKSRAAV</sequence>
<keyword evidence="2" id="KW-0677">Repeat</keyword>
<keyword evidence="2 3" id="KW-1133">Transmembrane helix</keyword>
<feature type="domain" description="LapB rubredoxin metal binding" evidence="4">
    <location>
        <begin position="354"/>
        <end position="378"/>
    </location>
</feature>
<evidence type="ECO:0000313" key="5">
    <source>
        <dbReference type="EMBL" id="MBM5570695.1"/>
    </source>
</evidence>
<dbReference type="SUPFAM" id="SSF48452">
    <property type="entry name" value="TPR-like"/>
    <property type="match status" value="2"/>
</dbReference>
<feature type="binding site" evidence="2">
    <location>
        <position position="370"/>
    </location>
    <ligand>
        <name>Fe cation</name>
        <dbReference type="ChEBI" id="CHEBI:24875"/>
    </ligand>
</feature>
<evidence type="ECO:0000256" key="2">
    <source>
        <dbReference type="HAMAP-Rule" id="MF_00994"/>
    </source>
</evidence>
<comment type="function">
    <text evidence="2">Modulates cellular lipopolysaccharide (LPS) levels by regulating LpxC, which is involved in lipid A biosynthesis. May act by modulating the proteolytic activity of FtsH towards LpxC. May also coordinate assembly of proteins involved in LPS synthesis at the plasma membrane.</text>
</comment>
<keyword evidence="2" id="KW-0408">Iron</keyword>
<keyword evidence="1 2" id="KW-0479">Metal-binding</keyword>
<dbReference type="HAMAP" id="MF_00994">
    <property type="entry name" value="LPS_assembly_LapB"/>
    <property type="match status" value="1"/>
</dbReference>
<evidence type="ECO:0000256" key="3">
    <source>
        <dbReference type="SAM" id="Phobius"/>
    </source>
</evidence>
<feature type="topological domain" description="Cytoplasmic" evidence="2">
    <location>
        <begin position="24"/>
        <end position="390"/>
    </location>
</feature>
<accession>A0ABS2C967</accession>